<name>Q1JY88_DESA6</name>
<reference evidence="4" key="2">
    <citation type="submission" date="2006-05" db="EMBL/GenBank/DDBJ databases">
        <title>Sequencing of the draft genome and assembly of Desulfuromonas acetoxidans DSM 684.</title>
        <authorList>
            <consortium name="US DOE Joint Genome Institute (JGI-PGF)"/>
            <person name="Copeland A."/>
            <person name="Lucas S."/>
            <person name="Lapidus A."/>
            <person name="Barry K."/>
            <person name="Detter J.C."/>
            <person name="Glavina del Rio T."/>
            <person name="Hammon N."/>
            <person name="Israni S."/>
            <person name="Dalin E."/>
            <person name="Tice H."/>
            <person name="Bruce D."/>
            <person name="Pitluck S."/>
            <person name="Richardson P."/>
        </authorList>
    </citation>
    <scope>NUCLEOTIDE SEQUENCE [LARGE SCALE GENOMIC DNA]</scope>
    <source>
        <strain evidence="4">DSM 684</strain>
    </source>
</reference>
<dbReference type="EMBL" id="AAEW02000013">
    <property type="protein sequence ID" value="EAT15108.1"/>
    <property type="molecule type" value="Genomic_DNA"/>
</dbReference>
<comment type="caution">
    <text evidence="4">The sequence shown here is derived from an EMBL/GenBank/DDBJ whole genome shotgun (WGS) entry which is preliminary data.</text>
</comment>
<keyword evidence="5" id="KW-1185">Reference proteome</keyword>
<feature type="transmembrane region" description="Helical" evidence="2">
    <location>
        <begin position="82"/>
        <end position="102"/>
    </location>
</feature>
<organism evidence="4 5">
    <name type="scientific">Desulfuromonas acetoxidans (strain DSM 684 / 11070)</name>
    <dbReference type="NCBI Taxonomy" id="281689"/>
    <lineage>
        <taxon>Bacteria</taxon>
        <taxon>Pseudomonadati</taxon>
        <taxon>Thermodesulfobacteriota</taxon>
        <taxon>Desulfuromonadia</taxon>
        <taxon>Desulfuromonadales</taxon>
        <taxon>Desulfuromonadaceae</taxon>
        <taxon>Desulfuromonas</taxon>
    </lineage>
</organism>
<accession>Q1JY88</accession>
<dbReference type="Proteomes" id="UP000005695">
    <property type="component" value="Unassembled WGS sequence"/>
</dbReference>
<dbReference type="Pfam" id="PF09851">
    <property type="entry name" value="SHOCT"/>
    <property type="match status" value="1"/>
</dbReference>
<feature type="transmembrane region" description="Helical" evidence="2">
    <location>
        <begin position="53"/>
        <end position="76"/>
    </location>
</feature>
<gene>
    <name evidence="4" type="ORF">Dace_0478</name>
</gene>
<keyword evidence="2" id="KW-1133">Transmembrane helix</keyword>
<feature type="domain" description="SHOCT" evidence="3">
    <location>
        <begin position="166"/>
        <end position="191"/>
    </location>
</feature>
<keyword evidence="2" id="KW-0472">Membrane</keyword>
<evidence type="ECO:0000313" key="4">
    <source>
        <dbReference type="EMBL" id="EAT15108.1"/>
    </source>
</evidence>
<reference evidence="4" key="1">
    <citation type="submission" date="2006-05" db="EMBL/GenBank/DDBJ databases">
        <title>Annotation of the draft genome assembly of Desulfuromonas acetoxidans DSM 684.</title>
        <authorList>
            <consortium name="US DOE Joint Genome Institute (JGI-ORNL)"/>
            <person name="Larimer F."/>
            <person name="Land M."/>
            <person name="Hauser L."/>
        </authorList>
    </citation>
    <scope>NUCLEOTIDE SEQUENCE [LARGE SCALE GENOMIC DNA]</scope>
    <source>
        <strain evidence="4">DSM 684</strain>
    </source>
</reference>
<sequence length="214" mass="23496">MVCPPDVSCYSGRRSLRGSRRGGEGSTVQCASLWNVVVMAQDSGDTGIAKNIFVGYFVLILHVVLLVLLGLFVVFFRGLVEYMPWILGGGLALLALSGYLFYRHLKRSKKTLKETFDGHVPNDRPMEISLLGGLASVRVGVSSGVRQVDGAPLQLEDPDTSRLRSLDRLANMYDKGLISKEEFELLKKDVLTGIPARSESPSSDDIIDVDYTSR</sequence>
<dbReference type="AlphaFoldDB" id="Q1JY88"/>
<dbReference type="InterPro" id="IPR018649">
    <property type="entry name" value="SHOCT"/>
</dbReference>
<evidence type="ECO:0000256" key="1">
    <source>
        <dbReference type="SAM" id="MobiDB-lite"/>
    </source>
</evidence>
<feature type="region of interest" description="Disordered" evidence="1">
    <location>
        <begin position="195"/>
        <end position="214"/>
    </location>
</feature>
<evidence type="ECO:0000256" key="2">
    <source>
        <dbReference type="SAM" id="Phobius"/>
    </source>
</evidence>
<keyword evidence="2" id="KW-0812">Transmembrane</keyword>
<proteinExistence type="predicted"/>
<protein>
    <recommendedName>
        <fullName evidence="3">SHOCT domain-containing protein</fullName>
    </recommendedName>
</protein>
<evidence type="ECO:0000259" key="3">
    <source>
        <dbReference type="Pfam" id="PF09851"/>
    </source>
</evidence>
<evidence type="ECO:0000313" key="5">
    <source>
        <dbReference type="Proteomes" id="UP000005695"/>
    </source>
</evidence>